<dbReference type="GO" id="GO:0008173">
    <property type="term" value="F:RNA methyltransferase activity"/>
    <property type="evidence" value="ECO:0007669"/>
    <property type="project" value="InterPro"/>
</dbReference>
<name>A0A8X7Y679_POPTO</name>
<sequence length="185" mass="21402">MNSFKVETTYGDEVEAIRPLAWYPDNPAWHSNFSRMQQGQNQTLERFHEFLKLANEIGNITRQEAVSMVPPLFLDVHRDHFVLDHIDGTPRKALDMWRKWNPGIGNGLFENEAVVSEILQKCGGGSVELVDVSRELPQLVCWPGVRKWKAKATVPQPKRTLSKRMVKMRILKMGLNRWRTLPLKI</sequence>
<proteinExistence type="predicted"/>
<evidence type="ECO:0000313" key="1">
    <source>
        <dbReference type="EMBL" id="KAG6745166.1"/>
    </source>
</evidence>
<reference evidence="1" key="1">
    <citation type="journal article" date="2020" name="bioRxiv">
        <title>Hybrid origin of Populus tomentosa Carr. identified through genome sequencing and phylogenomic analysis.</title>
        <authorList>
            <person name="An X."/>
            <person name="Gao K."/>
            <person name="Chen Z."/>
            <person name="Li J."/>
            <person name="Yang X."/>
            <person name="Yang X."/>
            <person name="Zhou J."/>
            <person name="Guo T."/>
            <person name="Zhao T."/>
            <person name="Huang S."/>
            <person name="Miao D."/>
            <person name="Khan W.U."/>
            <person name="Rao P."/>
            <person name="Ye M."/>
            <person name="Lei B."/>
            <person name="Liao W."/>
            <person name="Wang J."/>
            <person name="Ji L."/>
            <person name="Li Y."/>
            <person name="Guo B."/>
            <person name="Mustafa N.S."/>
            <person name="Li S."/>
            <person name="Yun Q."/>
            <person name="Keller S.R."/>
            <person name="Mao J."/>
            <person name="Zhang R."/>
            <person name="Strauss S.H."/>
        </authorList>
    </citation>
    <scope>NUCLEOTIDE SEQUENCE</scope>
    <source>
        <strain evidence="1">GM15</strain>
        <tissue evidence="1">Leaf</tissue>
    </source>
</reference>
<evidence type="ECO:0000313" key="2">
    <source>
        <dbReference type="Proteomes" id="UP000886885"/>
    </source>
</evidence>
<dbReference type="GO" id="GO:0001510">
    <property type="term" value="P:RNA methylation"/>
    <property type="evidence" value="ECO:0007669"/>
    <property type="project" value="InterPro"/>
</dbReference>
<protein>
    <submittedName>
        <fullName evidence="1">Uncharacterized protein</fullName>
    </submittedName>
</protein>
<accession>A0A8X7Y679</accession>
<dbReference type="InterPro" id="IPR023267">
    <property type="entry name" value="RCMT"/>
</dbReference>
<comment type="caution">
    <text evidence="1">The sequence shown here is derived from an EMBL/GenBank/DDBJ whole genome shotgun (WGS) entry which is preliminary data.</text>
</comment>
<dbReference type="Proteomes" id="UP000886885">
    <property type="component" value="Chromosome 16A"/>
</dbReference>
<keyword evidence="2" id="KW-1185">Reference proteome</keyword>
<organism evidence="1 2">
    <name type="scientific">Populus tomentosa</name>
    <name type="common">Chinese white poplar</name>
    <dbReference type="NCBI Taxonomy" id="118781"/>
    <lineage>
        <taxon>Eukaryota</taxon>
        <taxon>Viridiplantae</taxon>
        <taxon>Streptophyta</taxon>
        <taxon>Embryophyta</taxon>
        <taxon>Tracheophyta</taxon>
        <taxon>Spermatophyta</taxon>
        <taxon>Magnoliopsida</taxon>
        <taxon>eudicotyledons</taxon>
        <taxon>Gunneridae</taxon>
        <taxon>Pentapetalae</taxon>
        <taxon>rosids</taxon>
        <taxon>fabids</taxon>
        <taxon>Malpighiales</taxon>
        <taxon>Salicaceae</taxon>
        <taxon>Saliceae</taxon>
        <taxon>Populus</taxon>
    </lineage>
</organism>
<dbReference type="PANTHER" id="PTHR22808">
    <property type="entry name" value="NCL1 YEAST -RELATED NOL1/NOP2/FMU SUN DOMAIN-CONTAINING"/>
    <property type="match status" value="1"/>
</dbReference>
<dbReference type="EMBL" id="JAAWWB010000031">
    <property type="protein sequence ID" value="KAG6745166.1"/>
    <property type="molecule type" value="Genomic_DNA"/>
</dbReference>
<dbReference type="PANTHER" id="PTHR22808:SF1">
    <property type="entry name" value="RNA CYTOSINE-C(5)-METHYLTRANSFERASE NSUN2-RELATED"/>
    <property type="match status" value="1"/>
</dbReference>
<gene>
    <name evidence="1" type="ORF">POTOM_051810</name>
</gene>
<dbReference type="OrthoDB" id="6093671at2759"/>
<dbReference type="AlphaFoldDB" id="A0A8X7Y679"/>